<keyword evidence="1" id="KW-0472">Membrane</keyword>
<evidence type="ECO:0000259" key="2">
    <source>
        <dbReference type="Pfam" id="PF01757"/>
    </source>
</evidence>
<feature type="transmembrane region" description="Helical" evidence="1">
    <location>
        <begin position="159"/>
        <end position="178"/>
    </location>
</feature>
<keyword evidence="3" id="KW-0808">Transferase</keyword>
<dbReference type="InterPro" id="IPR050879">
    <property type="entry name" value="Acyltransferase_3"/>
</dbReference>
<feature type="transmembrane region" description="Helical" evidence="1">
    <location>
        <begin position="46"/>
        <end position="64"/>
    </location>
</feature>
<reference evidence="3 4" key="1">
    <citation type="submission" date="2017-03" db="EMBL/GenBank/DDBJ databases">
        <title>Genome sequencing of Shewanella japonica KCTC 22435.</title>
        <authorList>
            <person name="Kim K.M."/>
        </authorList>
    </citation>
    <scope>NUCLEOTIDE SEQUENCE [LARGE SCALE GENOMIC DNA]</scope>
    <source>
        <strain evidence="3 4">KCTC 22435</strain>
    </source>
</reference>
<keyword evidence="1" id="KW-1133">Transmembrane helix</keyword>
<dbReference type="InterPro" id="IPR002656">
    <property type="entry name" value="Acyl_transf_3_dom"/>
</dbReference>
<feature type="transmembrane region" description="Helical" evidence="1">
    <location>
        <begin position="12"/>
        <end position="34"/>
    </location>
</feature>
<feature type="domain" description="Acyltransferase 3" evidence="2">
    <location>
        <begin position="12"/>
        <end position="344"/>
    </location>
</feature>
<keyword evidence="4" id="KW-1185">Reference proteome</keyword>
<evidence type="ECO:0000313" key="4">
    <source>
        <dbReference type="Proteomes" id="UP000191820"/>
    </source>
</evidence>
<sequence length="367" mass="42192">MQSTMKHEIALLDFLRGWAALLVFFHHAAILGGGPGFLSGSIGKEAVNAFMLASGFLIYFQCNVSKSYFGLKNTVGLKNFYIRRIFRIAPAYYFCLVIALIFASYLGASRELIAEVLPHTMTDMSRYYIQDPLKSFFIHASFIFGLMPSYSFSTPLPDWSLGLEMQFYLVFPVLFYFLKKNFTVFFTVSLLGMMGIAYVSYKLGFIFPMPSYLPLKFHNFAAGIALAYLFINNSERSKSYYFVIVISIVFLLLGNRSLYIPVLFLFSWWWLCNIKRVNIMYSFVNRIFSHSSSKYLAEMSYSLYIFHLILMLPFFSFVLKGGELSTLIWIASSLSLLILTMLVAHFIYKYIEIPGINYGKKLINKKA</sequence>
<dbReference type="EMBL" id="CP020472">
    <property type="protein sequence ID" value="ARD22972.1"/>
    <property type="molecule type" value="Genomic_DNA"/>
</dbReference>
<organism evidence="3 4">
    <name type="scientific">Shewanella japonica</name>
    <dbReference type="NCBI Taxonomy" id="93973"/>
    <lineage>
        <taxon>Bacteria</taxon>
        <taxon>Pseudomonadati</taxon>
        <taxon>Pseudomonadota</taxon>
        <taxon>Gammaproteobacteria</taxon>
        <taxon>Alteromonadales</taxon>
        <taxon>Shewanellaceae</taxon>
        <taxon>Shewanella</taxon>
    </lineage>
</organism>
<feature type="transmembrane region" description="Helical" evidence="1">
    <location>
        <begin position="184"/>
        <end position="201"/>
    </location>
</feature>
<dbReference type="Pfam" id="PF01757">
    <property type="entry name" value="Acyl_transf_3"/>
    <property type="match status" value="1"/>
</dbReference>
<dbReference type="PANTHER" id="PTHR23028:SF53">
    <property type="entry name" value="ACYL_TRANSF_3 DOMAIN-CONTAINING PROTEIN"/>
    <property type="match status" value="1"/>
</dbReference>
<dbReference type="PANTHER" id="PTHR23028">
    <property type="entry name" value="ACETYLTRANSFERASE"/>
    <property type="match status" value="1"/>
</dbReference>
<proteinExistence type="predicted"/>
<feature type="transmembrane region" description="Helical" evidence="1">
    <location>
        <begin position="85"/>
        <end position="107"/>
    </location>
</feature>
<feature type="transmembrane region" description="Helical" evidence="1">
    <location>
        <begin position="327"/>
        <end position="351"/>
    </location>
</feature>
<accession>A0ABN4YIF4</accession>
<protein>
    <submittedName>
        <fullName evidence="3">Acyltransferase 3</fullName>
    </submittedName>
</protein>
<gene>
    <name evidence="3" type="ORF">SJ2017_2685</name>
</gene>
<feature type="transmembrane region" description="Helical" evidence="1">
    <location>
        <begin position="243"/>
        <end position="271"/>
    </location>
</feature>
<keyword evidence="3" id="KW-0012">Acyltransferase</keyword>
<keyword evidence="1" id="KW-0812">Transmembrane</keyword>
<dbReference type="RefSeq" id="WP_080916106.1">
    <property type="nucleotide sequence ID" value="NZ_CP020472.1"/>
</dbReference>
<evidence type="ECO:0000313" key="3">
    <source>
        <dbReference type="EMBL" id="ARD22972.1"/>
    </source>
</evidence>
<feature type="transmembrane region" description="Helical" evidence="1">
    <location>
        <begin position="301"/>
        <end position="321"/>
    </location>
</feature>
<evidence type="ECO:0000256" key="1">
    <source>
        <dbReference type="SAM" id="Phobius"/>
    </source>
</evidence>
<dbReference type="Proteomes" id="UP000191820">
    <property type="component" value="Chromosome"/>
</dbReference>
<feature type="transmembrane region" description="Helical" evidence="1">
    <location>
        <begin position="213"/>
        <end position="231"/>
    </location>
</feature>
<name>A0ABN4YIF4_9GAMM</name>
<dbReference type="GO" id="GO:0016746">
    <property type="term" value="F:acyltransferase activity"/>
    <property type="evidence" value="ECO:0007669"/>
    <property type="project" value="UniProtKB-KW"/>
</dbReference>